<gene>
    <name evidence="8" type="primary">vapC</name>
    <name evidence="10" type="ORF">E8M01_07950</name>
</gene>
<dbReference type="GO" id="GO:0000287">
    <property type="term" value="F:magnesium ion binding"/>
    <property type="evidence" value="ECO:0007669"/>
    <property type="project" value="UniProtKB-UniRule"/>
</dbReference>
<dbReference type="Proteomes" id="UP000298781">
    <property type="component" value="Chromosome"/>
</dbReference>
<organism evidence="10 11">
    <name type="scientific">Phreatobacter stygius</name>
    <dbReference type="NCBI Taxonomy" id="1940610"/>
    <lineage>
        <taxon>Bacteria</taxon>
        <taxon>Pseudomonadati</taxon>
        <taxon>Pseudomonadota</taxon>
        <taxon>Alphaproteobacteria</taxon>
        <taxon>Hyphomicrobiales</taxon>
        <taxon>Phreatobacteraceae</taxon>
        <taxon>Phreatobacter</taxon>
    </lineage>
</organism>
<keyword evidence="8" id="KW-0800">Toxin</keyword>
<comment type="function">
    <text evidence="8">Toxic component of a toxin-antitoxin (TA) system. An RNase.</text>
</comment>
<dbReference type="InterPro" id="IPR050556">
    <property type="entry name" value="Type_II_TA_system_RNase"/>
</dbReference>
<proteinExistence type="inferred from homology"/>
<evidence type="ECO:0000256" key="3">
    <source>
        <dbReference type="ARBA" id="ARBA00022722"/>
    </source>
</evidence>
<name>A0A4D7ARX6_9HYPH</name>
<sequence length="127" mass="13674">MRVVDTSAWIEWLRASPTAAALTEHWPNAADTVVPTLVQLELAKWLTREVSEEAADQAIAYTMGCLVAPLETRIALRAAEICRTHKLATADAIIYATALDLGADCLTCDSHFEGLPDVVLVPKGKSG</sequence>
<dbReference type="GO" id="GO:0016787">
    <property type="term" value="F:hydrolase activity"/>
    <property type="evidence" value="ECO:0007669"/>
    <property type="project" value="UniProtKB-KW"/>
</dbReference>
<dbReference type="HAMAP" id="MF_00265">
    <property type="entry name" value="VapC_Nob1"/>
    <property type="match status" value="1"/>
</dbReference>
<protein>
    <recommendedName>
        <fullName evidence="8">Ribonuclease VapC</fullName>
        <shortName evidence="8">RNase VapC</shortName>
        <ecNumber evidence="8">3.1.-.-</ecNumber>
    </recommendedName>
    <alternativeName>
        <fullName evidence="8">Toxin VapC</fullName>
    </alternativeName>
</protein>
<dbReference type="InterPro" id="IPR002716">
    <property type="entry name" value="PIN_dom"/>
</dbReference>
<dbReference type="Pfam" id="PF01850">
    <property type="entry name" value="PIN"/>
    <property type="match status" value="1"/>
</dbReference>
<keyword evidence="11" id="KW-1185">Reference proteome</keyword>
<evidence type="ECO:0000256" key="6">
    <source>
        <dbReference type="ARBA" id="ARBA00022842"/>
    </source>
</evidence>
<dbReference type="AlphaFoldDB" id="A0A4D7ARX6"/>
<evidence type="ECO:0000313" key="11">
    <source>
        <dbReference type="Proteomes" id="UP000298781"/>
    </source>
</evidence>
<keyword evidence="6 8" id="KW-0460">Magnesium</keyword>
<comment type="similarity">
    <text evidence="7 8">Belongs to the PINc/VapC protein family.</text>
</comment>
<evidence type="ECO:0000259" key="9">
    <source>
        <dbReference type="Pfam" id="PF01850"/>
    </source>
</evidence>
<dbReference type="RefSeq" id="WP_136959640.1">
    <property type="nucleotide sequence ID" value="NZ_CP039690.1"/>
</dbReference>
<evidence type="ECO:0000256" key="1">
    <source>
        <dbReference type="ARBA" id="ARBA00001946"/>
    </source>
</evidence>
<dbReference type="InterPro" id="IPR022907">
    <property type="entry name" value="VapC_family"/>
</dbReference>
<dbReference type="SUPFAM" id="SSF88723">
    <property type="entry name" value="PIN domain-like"/>
    <property type="match status" value="1"/>
</dbReference>
<evidence type="ECO:0000256" key="4">
    <source>
        <dbReference type="ARBA" id="ARBA00022723"/>
    </source>
</evidence>
<evidence type="ECO:0000256" key="5">
    <source>
        <dbReference type="ARBA" id="ARBA00022801"/>
    </source>
</evidence>
<dbReference type="KEGG" id="pstg:E8M01_07950"/>
<feature type="binding site" evidence="8">
    <location>
        <position position="91"/>
    </location>
    <ligand>
        <name>Mg(2+)</name>
        <dbReference type="ChEBI" id="CHEBI:18420"/>
    </ligand>
</feature>
<feature type="domain" description="PIN" evidence="9">
    <location>
        <begin position="3"/>
        <end position="113"/>
    </location>
</feature>
<dbReference type="PANTHER" id="PTHR33653:SF1">
    <property type="entry name" value="RIBONUCLEASE VAPC2"/>
    <property type="match status" value="1"/>
</dbReference>
<evidence type="ECO:0000256" key="8">
    <source>
        <dbReference type="HAMAP-Rule" id="MF_00265"/>
    </source>
</evidence>
<keyword evidence="5 8" id="KW-0378">Hydrolase</keyword>
<keyword evidence="2 8" id="KW-1277">Toxin-antitoxin system</keyword>
<dbReference type="CDD" id="cd18686">
    <property type="entry name" value="PIN_VapC-like"/>
    <property type="match status" value="1"/>
</dbReference>
<keyword evidence="3 8" id="KW-0540">Nuclease</keyword>
<feature type="binding site" evidence="8">
    <location>
        <position position="5"/>
    </location>
    <ligand>
        <name>Mg(2+)</name>
        <dbReference type="ChEBI" id="CHEBI:18420"/>
    </ligand>
</feature>
<comment type="cofactor">
    <cofactor evidence="1 8">
        <name>Mg(2+)</name>
        <dbReference type="ChEBI" id="CHEBI:18420"/>
    </cofactor>
</comment>
<reference evidence="10 11" key="1">
    <citation type="submission" date="2019-04" db="EMBL/GenBank/DDBJ databases">
        <title>Phreatobacter aquaticus sp. nov.</title>
        <authorList>
            <person name="Choi A."/>
        </authorList>
    </citation>
    <scope>NUCLEOTIDE SEQUENCE [LARGE SCALE GENOMIC DNA]</scope>
    <source>
        <strain evidence="10 11">KCTC 52518</strain>
    </source>
</reference>
<dbReference type="EC" id="3.1.-.-" evidence="8"/>
<dbReference type="GO" id="GO:0004540">
    <property type="term" value="F:RNA nuclease activity"/>
    <property type="evidence" value="ECO:0007669"/>
    <property type="project" value="InterPro"/>
</dbReference>
<evidence type="ECO:0000256" key="2">
    <source>
        <dbReference type="ARBA" id="ARBA00022649"/>
    </source>
</evidence>
<accession>A0A4D7ARX6</accession>
<dbReference type="EMBL" id="CP039690">
    <property type="protein sequence ID" value="QCI64184.1"/>
    <property type="molecule type" value="Genomic_DNA"/>
</dbReference>
<dbReference type="PANTHER" id="PTHR33653">
    <property type="entry name" value="RIBONUCLEASE VAPC2"/>
    <property type="match status" value="1"/>
</dbReference>
<dbReference type="GO" id="GO:0090729">
    <property type="term" value="F:toxin activity"/>
    <property type="evidence" value="ECO:0007669"/>
    <property type="project" value="UniProtKB-KW"/>
</dbReference>
<dbReference type="OrthoDB" id="7350421at2"/>
<keyword evidence="4 8" id="KW-0479">Metal-binding</keyword>
<dbReference type="InterPro" id="IPR029060">
    <property type="entry name" value="PIN-like_dom_sf"/>
</dbReference>
<dbReference type="Gene3D" id="3.40.50.1010">
    <property type="entry name" value="5'-nuclease"/>
    <property type="match status" value="1"/>
</dbReference>
<evidence type="ECO:0000313" key="10">
    <source>
        <dbReference type="EMBL" id="QCI64184.1"/>
    </source>
</evidence>
<evidence type="ECO:0000256" key="7">
    <source>
        <dbReference type="ARBA" id="ARBA00038093"/>
    </source>
</evidence>